<dbReference type="EMBL" id="GANP01012013">
    <property type="protein sequence ID" value="JAB72455.1"/>
    <property type="molecule type" value="mRNA"/>
</dbReference>
<protein>
    <submittedName>
        <fullName evidence="1">Putative secreted protein</fullName>
    </submittedName>
</protein>
<accession>V5GQ06</accession>
<reference evidence="1" key="1">
    <citation type="journal article" date="2015" name="Sci. Rep.">
        <title>Tissue- and time-dependent transcription in Ixodes ricinus salivary glands and midguts when blood feeding on the vertebrate host.</title>
        <authorList>
            <person name="Kotsyfakis M."/>
            <person name="Schwarz A."/>
            <person name="Erhart J."/>
            <person name="Ribeiro J.M."/>
        </authorList>
    </citation>
    <scope>NUCLEOTIDE SEQUENCE</scope>
    <source>
        <tissue evidence="1">Salivary gland and midgut</tissue>
    </source>
</reference>
<dbReference type="AlphaFoldDB" id="V5GQ06"/>
<sequence length="323" mass="36659">MTDFLTTAFPVVLILVARGRDGPEHQLPLHLSPEFKNYNVSLWRVHGSECSPRSAHFIKWKQIFVESTDTLRYDELLPGRYCFMLSPVTRNCYPPGFCSRRTSKVVEIRGSKAIGKECCYEGKLNATFIVEHEARAVHVDLRMRAPSNPCLTRFVVSIWPTVPQASSCAWKPPSGPGHCQNEVLPNKSVHLYNIQEGPNCIRISTSCESSSYNCPDVLLSSFTVEVDTRSIWFQSSWWVPVDRVLGSVVAVRRGSDTGLLSSEKLSEPQEQVRQSALPLRRLPEHACRFYSHEPVYEKKPKEMRRCERAGKAEHRALVGTIRD</sequence>
<organism evidence="1">
    <name type="scientific">Ixodes ricinus</name>
    <name type="common">Common tick</name>
    <name type="synonym">Acarus ricinus</name>
    <dbReference type="NCBI Taxonomy" id="34613"/>
    <lineage>
        <taxon>Eukaryota</taxon>
        <taxon>Metazoa</taxon>
        <taxon>Ecdysozoa</taxon>
        <taxon>Arthropoda</taxon>
        <taxon>Chelicerata</taxon>
        <taxon>Arachnida</taxon>
        <taxon>Acari</taxon>
        <taxon>Parasitiformes</taxon>
        <taxon>Ixodida</taxon>
        <taxon>Ixodoidea</taxon>
        <taxon>Ixodidae</taxon>
        <taxon>Ixodinae</taxon>
        <taxon>Ixodes</taxon>
    </lineage>
</organism>
<evidence type="ECO:0000313" key="1">
    <source>
        <dbReference type="EMBL" id="JAB72455.1"/>
    </source>
</evidence>
<name>V5GQ06_IXORI</name>
<proteinExistence type="evidence at transcript level"/>